<sequence length="109" mass="11527">MGAQTAICRLLLRIRVSRTMADLLNPTLDEAAQVAAHDGPPEQYAGVTAEVLFAYGQAGPPHYPAIAAALKPALPRMRVLPVPRCGHDGINRAPARLLAPLAAFLAENP</sequence>
<dbReference type="Proteomes" id="UP000198253">
    <property type="component" value="Chromosome I"/>
</dbReference>
<dbReference type="RefSeq" id="WP_088983341.1">
    <property type="nucleotide sequence ID" value="NZ_LT607413.1"/>
</dbReference>
<gene>
    <name evidence="1" type="ORF">GA0070618_4439</name>
</gene>
<evidence type="ECO:0008006" key="3">
    <source>
        <dbReference type="Google" id="ProtNLM"/>
    </source>
</evidence>
<evidence type="ECO:0000313" key="1">
    <source>
        <dbReference type="EMBL" id="SCF24741.1"/>
    </source>
</evidence>
<dbReference type="InterPro" id="IPR029058">
    <property type="entry name" value="AB_hydrolase_fold"/>
</dbReference>
<organism evidence="1 2">
    <name type="scientific">Micromonospora echinospora</name>
    <name type="common">Micromonospora purpurea</name>
    <dbReference type="NCBI Taxonomy" id="1877"/>
    <lineage>
        <taxon>Bacteria</taxon>
        <taxon>Bacillati</taxon>
        <taxon>Actinomycetota</taxon>
        <taxon>Actinomycetes</taxon>
        <taxon>Micromonosporales</taxon>
        <taxon>Micromonosporaceae</taxon>
        <taxon>Micromonospora</taxon>
    </lineage>
</organism>
<proteinExistence type="predicted"/>
<keyword evidence="2" id="KW-1185">Reference proteome</keyword>
<reference evidence="2" key="1">
    <citation type="submission" date="2016-06" db="EMBL/GenBank/DDBJ databases">
        <authorList>
            <person name="Varghese N."/>
            <person name="Submissions Spin"/>
        </authorList>
    </citation>
    <scope>NUCLEOTIDE SEQUENCE [LARGE SCALE GENOMIC DNA]</scope>
    <source>
        <strain evidence="2">DSM 43816</strain>
    </source>
</reference>
<dbReference type="Gene3D" id="3.40.50.1820">
    <property type="entry name" value="alpha/beta hydrolase"/>
    <property type="match status" value="1"/>
</dbReference>
<dbReference type="AlphaFoldDB" id="A0A1C4YWM0"/>
<accession>A0A1C4YWM0</accession>
<protein>
    <recommendedName>
        <fullName evidence="3">TAP-like protein</fullName>
    </recommendedName>
</protein>
<evidence type="ECO:0000313" key="2">
    <source>
        <dbReference type="Proteomes" id="UP000198253"/>
    </source>
</evidence>
<dbReference type="EMBL" id="LT607413">
    <property type="protein sequence ID" value="SCF24741.1"/>
    <property type="molecule type" value="Genomic_DNA"/>
</dbReference>
<name>A0A1C4YWM0_MICEC</name>
<dbReference type="InParanoid" id="A0A1C4YWM0"/>
<dbReference type="SUPFAM" id="SSF53474">
    <property type="entry name" value="alpha/beta-Hydrolases"/>
    <property type="match status" value="1"/>
</dbReference>